<accession>A0A194W5U4</accession>
<dbReference type="Proteomes" id="UP000078559">
    <property type="component" value="Chromosome 7"/>
</dbReference>
<proteinExistence type="predicted"/>
<feature type="region of interest" description="Disordered" evidence="1">
    <location>
        <begin position="1"/>
        <end position="40"/>
    </location>
</feature>
<keyword evidence="3" id="KW-1185">Reference proteome</keyword>
<protein>
    <submittedName>
        <fullName evidence="2">Uncharacterized protein</fullName>
    </submittedName>
</protein>
<dbReference type="AlphaFoldDB" id="A0A194W5U4"/>
<reference evidence="2" key="1">
    <citation type="submission" date="2014-12" db="EMBL/GenBank/DDBJ databases">
        <title>Genome Sequence of Valsa Canker Pathogens Uncovers a Specific Adaption of Colonization on Woody Bark.</title>
        <authorList>
            <person name="Yin Z."/>
            <person name="Liu H."/>
            <person name="Gao X."/>
            <person name="Li Z."/>
            <person name="Song N."/>
            <person name="Ke X."/>
            <person name="Dai Q."/>
            <person name="Wu Y."/>
            <person name="Sun Y."/>
            <person name="Xu J.-R."/>
            <person name="Kang Z.K."/>
            <person name="Wang L."/>
            <person name="Huang L."/>
        </authorList>
    </citation>
    <scope>NUCLEOTIDE SEQUENCE [LARGE SCALE GENOMIC DNA]</scope>
    <source>
        <strain evidence="2">03-8</strain>
    </source>
</reference>
<evidence type="ECO:0000313" key="2">
    <source>
        <dbReference type="EMBL" id="KUI71637.1"/>
    </source>
</evidence>
<organism evidence="2 3">
    <name type="scientific">Cytospora mali</name>
    <name type="common">Apple Valsa canker fungus</name>
    <name type="synonym">Valsa mali</name>
    <dbReference type="NCBI Taxonomy" id="578113"/>
    <lineage>
        <taxon>Eukaryota</taxon>
        <taxon>Fungi</taxon>
        <taxon>Dikarya</taxon>
        <taxon>Ascomycota</taxon>
        <taxon>Pezizomycotina</taxon>
        <taxon>Sordariomycetes</taxon>
        <taxon>Sordariomycetidae</taxon>
        <taxon>Diaporthales</taxon>
        <taxon>Cytosporaceae</taxon>
        <taxon>Cytospora</taxon>
    </lineage>
</organism>
<name>A0A194W5U4_CYTMA</name>
<evidence type="ECO:0000256" key="1">
    <source>
        <dbReference type="SAM" id="MobiDB-lite"/>
    </source>
</evidence>
<gene>
    <name evidence="2" type="ORF">VM1G_11773</name>
</gene>
<sequence length="91" mass="10006">MSERIPWKCSESLAEDDNSGTDDVSSHQGNRALGGPEDKVWQDFSDGPTAAVLVRTPCRRIKELLASLNYLAQGRILDREGDARQSNAQGF</sequence>
<evidence type="ECO:0000313" key="3">
    <source>
        <dbReference type="Proteomes" id="UP000078559"/>
    </source>
</evidence>
<dbReference type="EMBL" id="CM003104">
    <property type="protein sequence ID" value="KUI71637.1"/>
    <property type="molecule type" value="Genomic_DNA"/>
</dbReference>